<sequence>RTLKRSGFTRKKLTRPAIKRNEARRAAYTLHMGQSYEPHQLVFVDESHLNRLTTRRPSGWARMERCARRRELFIRGQR</sequence>
<dbReference type="InParanoid" id="A0A0D0CVE5"/>
<dbReference type="Proteomes" id="UP000054538">
    <property type="component" value="Unassembled WGS sequence"/>
</dbReference>
<keyword evidence="3" id="KW-1185">Reference proteome</keyword>
<evidence type="ECO:0000256" key="1">
    <source>
        <dbReference type="SAM" id="MobiDB-lite"/>
    </source>
</evidence>
<dbReference type="STRING" id="930991.A0A0D0CVE5"/>
<protein>
    <recommendedName>
        <fullName evidence="4">Transposase Tc1-like domain-containing protein</fullName>
    </recommendedName>
</protein>
<evidence type="ECO:0000313" key="2">
    <source>
        <dbReference type="EMBL" id="KIK75071.1"/>
    </source>
</evidence>
<reference evidence="3" key="2">
    <citation type="submission" date="2015-01" db="EMBL/GenBank/DDBJ databases">
        <title>Evolutionary Origins and Diversification of the Mycorrhizal Mutualists.</title>
        <authorList>
            <consortium name="DOE Joint Genome Institute"/>
            <consortium name="Mycorrhizal Genomics Consortium"/>
            <person name="Kohler A."/>
            <person name="Kuo A."/>
            <person name="Nagy L.G."/>
            <person name="Floudas D."/>
            <person name="Copeland A."/>
            <person name="Barry K.W."/>
            <person name="Cichocki N."/>
            <person name="Veneault-Fourrey C."/>
            <person name="LaButti K."/>
            <person name="Lindquist E.A."/>
            <person name="Lipzen A."/>
            <person name="Lundell T."/>
            <person name="Morin E."/>
            <person name="Murat C."/>
            <person name="Riley R."/>
            <person name="Ohm R."/>
            <person name="Sun H."/>
            <person name="Tunlid A."/>
            <person name="Henrissat B."/>
            <person name="Grigoriev I.V."/>
            <person name="Hibbett D.S."/>
            <person name="Martin F."/>
        </authorList>
    </citation>
    <scope>NUCLEOTIDE SEQUENCE [LARGE SCALE GENOMIC DNA]</scope>
    <source>
        <strain evidence="3">Ve08.2h10</strain>
    </source>
</reference>
<organism evidence="2 3">
    <name type="scientific">Paxillus rubicundulus Ve08.2h10</name>
    <dbReference type="NCBI Taxonomy" id="930991"/>
    <lineage>
        <taxon>Eukaryota</taxon>
        <taxon>Fungi</taxon>
        <taxon>Dikarya</taxon>
        <taxon>Basidiomycota</taxon>
        <taxon>Agaricomycotina</taxon>
        <taxon>Agaricomycetes</taxon>
        <taxon>Agaricomycetidae</taxon>
        <taxon>Boletales</taxon>
        <taxon>Paxilineae</taxon>
        <taxon>Paxillaceae</taxon>
        <taxon>Paxillus</taxon>
    </lineage>
</organism>
<accession>A0A0D0CVE5</accession>
<gene>
    <name evidence="2" type="ORF">PAXRUDRAFT_173897</name>
</gene>
<evidence type="ECO:0000313" key="3">
    <source>
        <dbReference type="Proteomes" id="UP000054538"/>
    </source>
</evidence>
<dbReference type="HOGENOM" id="CLU_206878_0_0_1"/>
<reference evidence="2 3" key="1">
    <citation type="submission" date="2014-04" db="EMBL/GenBank/DDBJ databases">
        <authorList>
            <consortium name="DOE Joint Genome Institute"/>
            <person name="Kuo A."/>
            <person name="Kohler A."/>
            <person name="Jargeat P."/>
            <person name="Nagy L.G."/>
            <person name="Floudas D."/>
            <person name="Copeland A."/>
            <person name="Barry K.W."/>
            <person name="Cichocki N."/>
            <person name="Veneault-Fourrey C."/>
            <person name="LaButti K."/>
            <person name="Lindquist E.A."/>
            <person name="Lipzen A."/>
            <person name="Lundell T."/>
            <person name="Morin E."/>
            <person name="Murat C."/>
            <person name="Sun H."/>
            <person name="Tunlid A."/>
            <person name="Henrissat B."/>
            <person name="Grigoriev I.V."/>
            <person name="Hibbett D.S."/>
            <person name="Martin F."/>
            <person name="Nordberg H.P."/>
            <person name="Cantor M.N."/>
            <person name="Hua S.X."/>
        </authorList>
    </citation>
    <scope>NUCLEOTIDE SEQUENCE [LARGE SCALE GENOMIC DNA]</scope>
    <source>
        <strain evidence="2 3">Ve08.2h10</strain>
    </source>
</reference>
<proteinExistence type="predicted"/>
<feature type="region of interest" description="Disordered" evidence="1">
    <location>
        <begin position="1"/>
        <end position="20"/>
    </location>
</feature>
<evidence type="ECO:0008006" key="4">
    <source>
        <dbReference type="Google" id="ProtNLM"/>
    </source>
</evidence>
<dbReference type="OrthoDB" id="2142724at2759"/>
<name>A0A0D0CVE5_9AGAM</name>
<dbReference type="EMBL" id="KN828370">
    <property type="protein sequence ID" value="KIK75071.1"/>
    <property type="molecule type" value="Genomic_DNA"/>
</dbReference>
<feature type="compositionally biased region" description="Basic residues" evidence="1">
    <location>
        <begin position="1"/>
        <end position="18"/>
    </location>
</feature>
<feature type="non-terminal residue" evidence="2">
    <location>
        <position position="78"/>
    </location>
</feature>
<dbReference type="AlphaFoldDB" id="A0A0D0CVE5"/>